<evidence type="ECO:0000256" key="6">
    <source>
        <dbReference type="ARBA" id="ARBA00022741"/>
    </source>
</evidence>
<comment type="subcellular location">
    <subcellularLocation>
        <location evidence="10">Cytoplasm</location>
    </subcellularLocation>
</comment>
<dbReference type="PRINTS" id="PR00477">
    <property type="entry name" value="PHGLYCKINASE"/>
</dbReference>
<name>A0ABV1EAD3_9FIRM</name>
<dbReference type="InterPro" id="IPR015824">
    <property type="entry name" value="Phosphoglycerate_kinase_N"/>
</dbReference>
<dbReference type="PANTHER" id="PTHR11406:SF23">
    <property type="entry name" value="PHOSPHOGLYCERATE KINASE 1, CHLOROPLASTIC-RELATED"/>
    <property type="match status" value="1"/>
</dbReference>
<comment type="pathway">
    <text evidence="2 10">Carbohydrate degradation; glycolysis; pyruvate from D-glyceraldehyde 3-phosphate: step 2/5.</text>
</comment>
<dbReference type="RefSeq" id="WP_294522373.1">
    <property type="nucleotide sequence ID" value="NZ_JBBMFK010000021.1"/>
</dbReference>
<protein>
    <recommendedName>
        <fullName evidence="4 10">Phosphoglycerate kinase</fullName>
        <ecNumber evidence="3 10">2.7.2.3</ecNumber>
    </recommendedName>
</protein>
<dbReference type="Pfam" id="PF00162">
    <property type="entry name" value="PGK"/>
    <property type="match status" value="1"/>
</dbReference>
<feature type="binding site" evidence="10">
    <location>
        <begin position="379"/>
        <end position="382"/>
    </location>
    <ligand>
        <name>ATP</name>
        <dbReference type="ChEBI" id="CHEBI:30616"/>
    </ligand>
</feature>
<dbReference type="GO" id="GO:0004618">
    <property type="term" value="F:phosphoglycerate kinase activity"/>
    <property type="evidence" value="ECO:0007669"/>
    <property type="project" value="UniProtKB-EC"/>
</dbReference>
<keyword evidence="8 10" id="KW-0067">ATP-binding</keyword>
<comment type="catalytic activity">
    <reaction evidence="1 10 11">
        <text>(2R)-3-phosphoglycerate + ATP = (2R)-3-phospho-glyceroyl phosphate + ADP</text>
        <dbReference type="Rhea" id="RHEA:14801"/>
        <dbReference type="ChEBI" id="CHEBI:30616"/>
        <dbReference type="ChEBI" id="CHEBI:57604"/>
        <dbReference type="ChEBI" id="CHEBI:58272"/>
        <dbReference type="ChEBI" id="CHEBI:456216"/>
        <dbReference type="EC" id="2.7.2.3"/>
    </reaction>
</comment>
<keyword evidence="6 10" id="KW-0547">Nucleotide-binding</keyword>
<dbReference type="Proteomes" id="UP001464378">
    <property type="component" value="Unassembled WGS sequence"/>
</dbReference>
<dbReference type="EMBL" id="JBBMFK010000021">
    <property type="protein sequence ID" value="MEQ2444250.1"/>
    <property type="molecule type" value="Genomic_DNA"/>
</dbReference>
<evidence type="ECO:0000256" key="10">
    <source>
        <dbReference type="HAMAP-Rule" id="MF_00145"/>
    </source>
</evidence>
<reference evidence="12 13" key="1">
    <citation type="submission" date="2024-03" db="EMBL/GenBank/DDBJ databases">
        <title>Human intestinal bacterial collection.</title>
        <authorList>
            <person name="Pauvert C."/>
            <person name="Hitch T.C.A."/>
            <person name="Clavel T."/>
        </authorList>
    </citation>
    <scope>NUCLEOTIDE SEQUENCE [LARGE SCALE GENOMIC DNA]</scope>
    <source>
        <strain evidence="12 13">CLA-AP-H29</strain>
    </source>
</reference>
<keyword evidence="10" id="KW-0963">Cytoplasm</keyword>
<evidence type="ECO:0000256" key="5">
    <source>
        <dbReference type="ARBA" id="ARBA00022679"/>
    </source>
</evidence>
<accession>A0ABV1EAD3</accession>
<comment type="subunit">
    <text evidence="10">Monomer.</text>
</comment>
<evidence type="ECO:0000256" key="11">
    <source>
        <dbReference type="RuleBase" id="RU000532"/>
    </source>
</evidence>
<gene>
    <name evidence="10" type="primary">pgk</name>
    <name evidence="12" type="ORF">WMO64_12325</name>
</gene>
<evidence type="ECO:0000313" key="13">
    <source>
        <dbReference type="Proteomes" id="UP001464378"/>
    </source>
</evidence>
<dbReference type="InterPro" id="IPR036043">
    <property type="entry name" value="Phosphoglycerate_kinase_sf"/>
</dbReference>
<dbReference type="SUPFAM" id="SSF53748">
    <property type="entry name" value="Phosphoglycerate kinase"/>
    <property type="match status" value="1"/>
</dbReference>
<dbReference type="CDD" id="cd00318">
    <property type="entry name" value="Phosphoglycerate_kinase"/>
    <property type="match status" value="1"/>
</dbReference>
<feature type="binding site" evidence="10">
    <location>
        <begin position="23"/>
        <end position="25"/>
    </location>
    <ligand>
        <name>substrate</name>
    </ligand>
</feature>
<keyword evidence="9 10" id="KW-0324">Glycolysis</keyword>
<comment type="caution">
    <text evidence="12">The sequence shown here is derived from an EMBL/GenBank/DDBJ whole genome shotgun (WGS) entry which is preliminary data.</text>
</comment>
<keyword evidence="5 10" id="KW-0808">Transferase</keyword>
<dbReference type="PANTHER" id="PTHR11406">
    <property type="entry name" value="PHOSPHOGLYCERATE KINASE"/>
    <property type="match status" value="1"/>
</dbReference>
<dbReference type="PIRSF" id="PIRSF000724">
    <property type="entry name" value="Pgk"/>
    <property type="match status" value="1"/>
</dbReference>
<organism evidence="12 13">
    <name type="scientific">Pseudoflavonifractor intestinihominis</name>
    <dbReference type="NCBI Taxonomy" id="3133171"/>
    <lineage>
        <taxon>Bacteria</taxon>
        <taxon>Bacillati</taxon>
        <taxon>Bacillota</taxon>
        <taxon>Clostridia</taxon>
        <taxon>Eubacteriales</taxon>
        <taxon>Oscillospiraceae</taxon>
        <taxon>Pseudoflavonifractor</taxon>
    </lineage>
</organism>
<evidence type="ECO:0000256" key="4">
    <source>
        <dbReference type="ARBA" id="ARBA00016471"/>
    </source>
</evidence>
<dbReference type="HAMAP" id="MF_00145">
    <property type="entry name" value="Phosphoglyc_kinase"/>
    <property type="match status" value="1"/>
</dbReference>
<keyword evidence="13" id="KW-1185">Reference proteome</keyword>
<feature type="binding site" evidence="10">
    <location>
        <begin position="64"/>
        <end position="67"/>
    </location>
    <ligand>
        <name>substrate</name>
    </ligand>
</feature>
<sequence length="423" mass="44350">MNYNKKTVKDIDVAGKKVLLRCDFNVPLAKDGSGTITDDKRIRAALPTIQYLLDQGAAVIACSHLGKPVATFDSYVKKQAEKGKDPASITEEQWKKSLAQLSLAPVAKRLSELLGKDVIMAKDVVGPDAMAKAAALQPGQIMLLENTRFEKGETKNDPELAKKMASMAEIYVSDAFGAVHRAHASTAGVADYLPAVSGFLIQKELEIIGGALANPKRPLVAILGGSKVSSKIGVINNLLEIADTIIIGGGMAYTFSAAQGGKVGDSLLEADWESYANDMVKKAAEKGVKLLLPVDTVVANAFAPDAESKVVKNGEIPDGWQGLDIGPETVKLYCDAVKDAGTVIWNGPMGVFEFPAFAKGTEAVAEALSKTSAITIIGGGDSAAAVQQLGYADKMTHISTGGGASLEFMEGKELPGVACLLDA</sequence>
<dbReference type="InterPro" id="IPR015911">
    <property type="entry name" value="Phosphoglycerate_kinase_CS"/>
</dbReference>
<evidence type="ECO:0000256" key="7">
    <source>
        <dbReference type="ARBA" id="ARBA00022777"/>
    </source>
</evidence>
<dbReference type="PROSITE" id="PS00111">
    <property type="entry name" value="PGLYCERATE_KINASE"/>
    <property type="match status" value="1"/>
</dbReference>
<feature type="binding site" evidence="10">
    <location>
        <position position="231"/>
    </location>
    <ligand>
        <name>ATP</name>
        <dbReference type="ChEBI" id="CHEBI:30616"/>
    </ligand>
</feature>
<keyword evidence="7 10" id="KW-0418">Kinase</keyword>
<dbReference type="InterPro" id="IPR001576">
    <property type="entry name" value="Phosphoglycerate_kinase"/>
</dbReference>
<feature type="binding site" evidence="10">
    <location>
        <position position="181"/>
    </location>
    <ligand>
        <name>substrate</name>
    </ligand>
</feature>
<feature type="binding site" evidence="10">
    <location>
        <position position="322"/>
    </location>
    <ligand>
        <name>ATP</name>
        <dbReference type="ChEBI" id="CHEBI:30616"/>
    </ligand>
</feature>
<evidence type="ECO:0000256" key="2">
    <source>
        <dbReference type="ARBA" id="ARBA00004838"/>
    </source>
</evidence>
<proteinExistence type="inferred from homology"/>
<dbReference type="Gene3D" id="3.40.50.1260">
    <property type="entry name" value="Phosphoglycerate kinase, N-terminal domain"/>
    <property type="match status" value="2"/>
</dbReference>
<feature type="binding site" evidence="10">
    <location>
        <position position="148"/>
    </location>
    <ligand>
        <name>substrate</name>
    </ligand>
</feature>
<feature type="binding site" evidence="10">
    <location>
        <position position="41"/>
    </location>
    <ligand>
        <name>substrate</name>
    </ligand>
</feature>
<evidence type="ECO:0000256" key="8">
    <source>
        <dbReference type="ARBA" id="ARBA00022840"/>
    </source>
</evidence>
<evidence type="ECO:0000313" key="12">
    <source>
        <dbReference type="EMBL" id="MEQ2444250.1"/>
    </source>
</evidence>
<feature type="binding site" evidence="10">
    <location>
        <position position="353"/>
    </location>
    <ligand>
        <name>ATP</name>
        <dbReference type="ChEBI" id="CHEBI:30616"/>
    </ligand>
</feature>
<evidence type="ECO:0000256" key="1">
    <source>
        <dbReference type="ARBA" id="ARBA00000642"/>
    </source>
</evidence>
<evidence type="ECO:0000256" key="3">
    <source>
        <dbReference type="ARBA" id="ARBA00013061"/>
    </source>
</evidence>
<evidence type="ECO:0000256" key="9">
    <source>
        <dbReference type="ARBA" id="ARBA00023152"/>
    </source>
</evidence>
<dbReference type="EC" id="2.7.2.3" evidence="3 10"/>
<comment type="similarity">
    <text evidence="10 11">Belongs to the phosphoglycerate kinase family.</text>
</comment>